<dbReference type="EMBL" id="CAMXCT010000302">
    <property type="protein sequence ID" value="CAI3976869.1"/>
    <property type="molecule type" value="Genomic_DNA"/>
</dbReference>
<dbReference type="PROSITE" id="PS50948">
    <property type="entry name" value="PAN"/>
    <property type="match status" value="3"/>
</dbReference>
<gene>
    <name evidence="3" type="ORF">C1SCF055_LOCUS5057</name>
</gene>
<protein>
    <submittedName>
        <fullName evidence="5">Apple domain-containing protein</fullName>
    </submittedName>
</protein>
<name>A0A9P1BP21_9DINO</name>
<reference evidence="3" key="1">
    <citation type="submission" date="2022-10" db="EMBL/GenBank/DDBJ databases">
        <authorList>
            <person name="Chen Y."/>
            <person name="Dougan E. K."/>
            <person name="Chan C."/>
            <person name="Rhodes N."/>
            <person name="Thang M."/>
        </authorList>
    </citation>
    <scope>NUCLEOTIDE SEQUENCE</scope>
</reference>
<dbReference type="EMBL" id="CAMXCT020000302">
    <property type="protein sequence ID" value="CAL1130244.1"/>
    <property type="molecule type" value="Genomic_DNA"/>
</dbReference>
<dbReference type="Pfam" id="PF00024">
    <property type="entry name" value="PAN_1"/>
    <property type="match status" value="1"/>
</dbReference>
<evidence type="ECO:0000259" key="2">
    <source>
        <dbReference type="PROSITE" id="PS50948"/>
    </source>
</evidence>
<dbReference type="Pfam" id="PF14295">
    <property type="entry name" value="PAN_4"/>
    <property type="match status" value="4"/>
</dbReference>
<dbReference type="SMART" id="SM00473">
    <property type="entry name" value="PAN_AP"/>
    <property type="match status" value="7"/>
</dbReference>
<dbReference type="InterPro" id="IPR003609">
    <property type="entry name" value="Pan_app"/>
</dbReference>
<feature type="domain" description="Apple" evidence="2">
    <location>
        <begin position="672"/>
        <end position="745"/>
    </location>
</feature>
<evidence type="ECO:0000313" key="3">
    <source>
        <dbReference type="EMBL" id="CAI3976869.1"/>
    </source>
</evidence>
<dbReference type="OrthoDB" id="429293at2759"/>
<accession>A0A9P1BP21</accession>
<feature type="chain" id="PRO_5043269692" evidence="1">
    <location>
        <begin position="26"/>
        <end position="799"/>
    </location>
</feature>
<comment type="caution">
    <text evidence="3">The sequence shown here is derived from an EMBL/GenBank/DDBJ whole genome shotgun (WGS) entry which is preliminary data.</text>
</comment>
<keyword evidence="6" id="KW-1185">Reference proteome</keyword>
<feature type="domain" description="Apple" evidence="2">
    <location>
        <begin position="408"/>
        <end position="485"/>
    </location>
</feature>
<reference evidence="4" key="2">
    <citation type="submission" date="2024-04" db="EMBL/GenBank/DDBJ databases">
        <authorList>
            <person name="Chen Y."/>
            <person name="Shah S."/>
            <person name="Dougan E. K."/>
            <person name="Thang M."/>
            <person name="Chan C."/>
        </authorList>
    </citation>
    <scope>NUCLEOTIDE SEQUENCE [LARGE SCALE GENOMIC DNA]</scope>
</reference>
<dbReference type="Proteomes" id="UP001152797">
    <property type="component" value="Unassembled WGS sequence"/>
</dbReference>
<evidence type="ECO:0000313" key="6">
    <source>
        <dbReference type="Proteomes" id="UP001152797"/>
    </source>
</evidence>
<proteinExistence type="predicted"/>
<evidence type="ECO:0000313" key="4">
    <source>
        <dbReference type="EMBL" id="CAL1130244.1"/>
    </source>
</evidence>
<evidence type="ECO:0000313" key="5">
    <source>
        <dbReference type="EMBL" id="CAL4764181.1"/>
    </source>
</evidence>
<dbReference type="EMBL" id="CAMXCT030000302">
    <property type="protein sequence ID" value="CAL4764181.1"/>
    <property type="molecule type" value="Genomic_DNA"/>
</dbReference>
<organism evidence="3">
    <name type="scientific">Cladocopium goreaui</name>
    <dbReference type="NCBI Taxonomy" id="2562237"/>
    <lineage>
        <taxon>Eukaryota</taxon>
        <taxon>Sar</taxon>
        <taxon>Alveolata</taxon>
        <taxon>Dinophyceae</taxon>
        <taxon>Suessiales</taxon>
        <taxon>Symbiodiniaceae</taxon>
        <taxon>Cladocopium</taxon>
    </lineage>
</organism>
<keyword evidence="1" id="KW-0732">Signal</keyword>
<dbReference type="AlphaFoldDB" id="A0A9P1BP21"/>
<evidence type="ECO:0000256" key="1">
    <source>
        <dbReference type="SAM" id="SignalP"/>
    </source>
</evidence>
<feature type="domain" description="Apple" evidence="2">
    <location>
        <begin position="502"/>
        <end position="574"/>
    </location>
</feature>
<feature type="signal peptide" evidence="1">
    <location>
        <begin position="1"/>
        <end position="25"/>
    </location>
</feature>
<sequence length="799" mass="86817">MTLTMSVSSLFCLATCWVVPAAVPAQELEWQTAELALRNVSQRHGDSGLGFVQRKLSTERKEFQITDSFMPVDVDGAYDRVCRGIDPFDDDGSYYIVRGEAAAESLESCKRACVDTPGCRGIEFRPGRCEVWVRAGGIQATAVTLRVVCLRYVPFVLAAGVEDRACRGKDEFDNNPAYYEITTTDSLAACQDLCLQRNLANLGSSGSLSWCRGIEFGGNRCELWTRTEGIGASVELRGVVCQPLSPFVLVDAMDRGCSGRSDDVDEHFYTSYANVSLQGCKALCAEHAPFCKGIEFTNAYCHVWTRVSGIEKTVPRSGAMCLRHGETGSVGDAFEKIDGGSDRACRGMNASDWSPSYFEFFAASKSIEDCKSRCLENPMCQGIELNGYGCKVWTVIVTTSIGFSGTSCLRYSAFVGVDGGARHGCYGVDPVETTALQFPADSIAEQCRSACAQSVGCQGVEYNETSCEVWSSRIMGSYANVNRSCMRYKPFIAVHGGMDRACRGMLPDDAWPGYYTRHVSILSDLSLQECKALCTSTAGCKGIQYDVRSSVKTCLVWKRRRGIQMSSDQSGTLCLRLGIYDPFEDSSAFESLGHGTCSGVVFSVYPDVNLDRCKLHCIAVPGCRGLDFGPEGCRIWLSEIAINSVNMTSDLEAECFSYEPFRDVDGGMGRDCRGHDGSDLDSSYFMQFPAGSLQACQDLCVQQAEGDVVGKPCKGIAYDSTVGSCRLWVRSQGIGATVDMSNAVCQRYEPFLDLDGGSGRACQGDAVGASYTYNLTQVANLEHCRSLCLASGCRGQLHS</sequence>